<gene>
    <name evidence="1" type="ORF">DYB32_008026</name>
</gene>
<protein>
    <submittedName>
        <fullName evidence="1">Uncharacterized protein</fullName>
    </submittedName>
</protein>
<dbReference type="Proteomes" id="UP000285060">
    <property type="component" value="Unassembled WGS sequence"/>
</dbReference>
<reference evidence="1 2" key="1">
    <citation type="submission" date="2018-08" db="EMBL/GenBank/DDBJ databases">
        <title>Aphanomyces genome sequencing and annotation.</title>
        <authorList>
            <person name="Minardi D."/>
            <person name="Oidtmann B."/>
            <person name="Van Der Giezen M."/>
            <person name="Studholme D.J."/>
        </authorList>
    </citation>
    <scope>NUCLEOTIDE SEQUENCE [LARGE SCALE GENOMIC DNA]</scope>
    <source>
        <strain evidence="1 2">NJM0002</strain>
    </source>
</reference>
<proteinExistence type="predicted"/>
<keyword evidence="2" id="KW-1185">Reference proteome</keyword>
<name>A0A418AMA4_9STRA</name>
<organism evidence="1 2">
    <name type="scientific">Aphanomyces invadans</name>
    <dbReference type="NCBI Taxonomy" id="157072"/>
    <lineage>
        <taxon>Eukaryota</taxon>
        <taxon>Sar</taxon>
        <taxon>Stramenopiles</taxon>
        <taxon>Oomycota</taxon>
        <taxon>Saprolegniomycetes</taxon>
        <taxon>Saprolegniales</taxon>
        <taxon>Verrucalvaceae</taxon>
        <taxon>Aphanomyces</taxon>
    </lineage>
</organism>
<dbReference type="EMBL" id="QUSY01001150">
    <property type="protein sequence ID" value="RHY25889.1"/>
    <property type="molecule type" value="Genomic_DNA"/>
</dbReference>
<sequence length="148" mass="16801">MKDDDDKSIGASDRMAYNAPAIPQAPKFNGSTKAERRQFMREYNQYQEKVVVLQTTTTKPLVMPVSTCIDHNTKKRTGMWELGKPADSVTETEWVAWMRLSYDVLPSDLNAIRARLRGSAKFDLTIVDIDSRVGKMLEGLMKTLELDN</sequence>
<dbReference type="VEuPathDB" id="FungiDB:H310_06561"/>
<evidence type="ECO:0000313" key="2">
    <source>
        <dbReference type="Proteomes" id="UP000285060"/>
    </source>
</evidence>
<comment type="caution">
    <text evidence="1">The sequence shown here is derived from an EMBL/GenBank/DDBJ whole genome shotgun (WGS) entry which is preliminary data.</text>
</comment>
<accession>A0A418AMA4</accession>
<evidence type="ECO:0000313" key="1">
    <source>
        <dbReference type="EMBL" id="RHY25889.1"/>
    </source>
</evidence>
<dbReference type="AlphaFoldDB" id="A0A418AMA4"/>